<gene>
    <name evidence="1" type="ORF">PchlO6_1222</name>
</gene>
<comment type="caution">
    <text evidence="1">The sequence shown here is derived from an EMBL/GenBank/DDBJ whole genome shotgun (WGS) entry which is preliminary data.</text>
</comment>
<accession>A0AB33WTE1</accession>
<dbReference type="AlphaFoldDB" id="A0AB33WTE1"/>
<evidence type="ECO:0000313" key="2">
    <source>
        <dbReference type="Proteomes" id="UP000003790"/>
    </source>
</evidence>
<proteinExistence type="predicted"/>
<sequence length="115" mass="12969">MVARKKLGQPQEWRWCKFEMIGDTDDCVVEGGIPRLLLSGRRKGQATWRDCELTKCVVTKAEYDQAKVDYEVETGKCHDCAGSRLRLDGWSADTGNRFKPCLRCNATGKAPEVTQ</sequence>
<evidence type="ECO:0000313" key="1">
    <source>
        <dbReference type="EMBL" id="EIM16195.1"/>
    </source>
</evidence>
<dbReference type="EMBL" id="AHOT01000019">
    <property type="protein sequence ID" value="EIM16195.1"/>
    <property type="molecule type" value="Genomic_DNA"/>
</dbReference>
<organism evidence="1 2">
    <name type="scientific">Pseudomonas chlororaphis O6</name>
    <dbReference type="NCBI Taxonomy" id="1037915"/>
    <lineage>
        <taxon>Bacteria</taxon>
        <taxon>Pseudomonadati</taxon>
        <taxon>Pseudomonadota</taxon>
        <taxon>Gammaproteobacteria</taxon>
        <taxon>Pseudomonadales</taxon>
        <taxon>Pseudomonadaceae</taxon>
        <taxon>Pseudomonas</taxon>
    </lineage>
</organism>
<dbReference type="Proteomes" id="UP000003790">
    <property type="component" value="Chromosome"/>
</dbReference>
<evidence type="ECO:0008006" key="3">
    <source>
        <dbReference type="Google" id="ProtNLM"/>
    </source>
</evidence>
<name>A0AB33WTE1_9PSED</name>
<reference evidence="1 2" key="1">
    <citation type="journal article" date="2012" name="PLoS Genet.">
        <title>Comparative Genomics of Plant-Associated Pseudomonas spp.: Insights into Diversity and Inheritance of Traits Involved in Multitrophic Interactions.</title>
        <authorList>
            <person name="Loper J.E."/>
            <person name="Hassan K.A."/>
            <person name="Mavrodi D.V."/>
            <person name="Davis E.W.II."/>
            <person name="Lim C.K."/>
            <person name="Shaffer B.T."/>
            <person name="Elbourne L.D."/>
            <person name="Stockwell V.O."/>
            <person name="Hartney S.L."/>
            <person name="Breakwell K."/>
            <person name="Henkels M.D."/>
            <person name="Tetu S.G."/>
            <person name="Rangel L.I."/>
            <person name="Kidarsa T.A."/>
            <person name="Wilson N.L."/>
            <person name="van de Mortel J.E."/>
            <person name="Song C."/>
            <person name="Blumhagen R."/>
            <person name="Radune D."/>
            <person name="Hostetler J.B."/>
            <person name="Brinkac L.M."/>
            <person name="Durkin A.S."/>
            <person name="Kluepfel D.A."/>
            <person name="Wechter W.P."/>
            <person name="Anderson A.J."/>
            <person name="Kim Y.C."/>
            <person name="Pierson L.S.III."/>
            <person name="Pierson E.A."/>
            <person name="Lindow S.E."/>
            <person name="Kobayashi D.Y."/>
            <person name="Raaijmakers J.M."/>
            <person name="Weller D.M."/>
            <person name="Thomashow L.S."/>
            <person name="Allen A.E."/>
            <person name="Paulsen I.T."/>
        </authorList>
    </citation>
    <scope>NUCLEOTIDE SEQUENCE [LARGE SCALE GENOMIC DNA]</scope>
    <source>
        <strain evidence="1 2">O6</strain>
    </source>
</reference>
<protein>
    <recommendedName>
        <fullName evidence="3">Phage protein</fullName>
    </recommendedName>
</protein>